<dbReference type="Gene3D" id="2.40.70.10">
    <property type="entry name" value="Acid Proteases"/>
    <property type="match status" value="1"/>
</dbReference>
<dbReference type="SUPFAM" id="SSF53098">
    <property type="entry name" value="Ribonuclease H-like"/>
    <property type="match status" value="1"/>
</dbReference>
<feature type="domain" description="CCHC-type" evidence="16">
    <location>
        <begin position="233"/>
        <end position="248"/>
    </location>
</feature>
<dbReference type="WBParaSite" id="SSTP_0001271100.1">
    <property type="protein sequence ID" value="SSTP_0001271100.1"/>
    <property type="gene ID" value="SSTP_0001271100"/>
</dbReference>
<dbReference type="Pfam" id="PF17921">
    <property type="entry name" value="Integrase_H2C2"/>
    <property type="match status" value="1"/>
</dbReference>
<dbReference type="PROSITE" id="PS50994">
    <property type="entry name" value="INTEGRASE"/>
    <property type="match status" value="1"/>
</dbReference>
<dbReference type="Pfam" id="PF00078">
    <property type="entry name" value="RVT_1"/>
    <property type="match status" value="1"/>
</dbReference>
<reference evidence="19" key="1">
    <citation type="submission" date="2015-08" db="UniProtKB">
        <authorList>
            <consortium name="WormBaseParasite"/>
        </authorList>
    </citation>
    <scope>IDENTIFICATION</scope>
</reference>
<evidence type="ECO:0000259" key="16">
    <source>
        <dbReference type="PROSITE" id="PS50158"/>
    </source>
</evidence>
<dbReference type="InterPro" id="IPR001584">
    <property type="entry name" value="Integrase_cat-core"/>
</dbReference>
<dbReference type="Pfam" id="PF17919">
    <property type="entry name" value="RT_RNaseH_2"/>
    <property type="match status" value="1"/>
</dbReference>
<evidence type="ECO:0000259" key="18">
    <source>
        <dbReference type="PROSITE" id="PS50994"/>
    </source>
</evidence>
<keyword evidence="4" id="KW-0548">Nucleotidyltransferase</keyword>
<dbReference type="PANTHER" id="PTHR37984:SF5">
    <property type="entry name" value="PROTEIN NYNRIN-LIKE"/>
    <property type="match status" value="1"/>
</dbReference>
<dbReference type="InterPro" id="IPR036397">
    <property type="entry name" value="RNaseH_sf"/>
</dbReference>
<evidence type="ECO:0000313" key="19">
    <source>
        <dbReference type="WBParaSite" id="SSTP_0001271100.1"/>
    </source>
</evidence>
<keyword evidence="10" id="KW-0694">RNA-binding</keyword>
<keyword evidence="11" id="KW-0229">DNA integration</keyword>
<dbReference type="EC" id="2.7.7.49" evidence="1"/>
<protein>
    <recommendedName>
        <fullName evidence="1">RNA-directed DNA polymerase</fullName>
        <ecNumber evidence="1">2.7.7.49</ecNumber>
    </recommendedName>
</protein>
<keyword evidence="7" id="KW-0255">Endonuclease</keyword>
<dbReference type="Gene3D" id="1.10.340.70">
    <property type="match status" value="1"/>
</dbReference>
<dbReference type="PROSITE" id="PS00141">
    <property type="entry name" value="ASP_PROTEASE"/>
    <property type="match status" value="1"/>
</dbReference>
<dbReference type="GO" id="GO:0003723">
    <property type="term" value="F:RNA binding"/>
    <property type="evidence" value="ECO:0007669"/>
    <property type="project" value="UniProtKB-KW"/>
</dbReference>
<evidence type="ECO:0000256" key="5">
    <source>
        <dbReference type="ARBA" id="ARBA00022722"/>
    </source>
</evidence>
<evidence type="ECO:0000256" key="9">
    <source>
        <dbReference type="ARBA" id="ARBA00022842"/>
    </source>
</evidence>
<proteinExistence type="predicted"/>
<dbReference type="InterPro" id="IPR041577">
    <property type="entry name" value="RT_RNaseH_2"/>
</dbReference>
<dbReference type="Gene3D" id="3.30.420.10">
    <property type="entry name" value="Ribonuclease H-like superfamily/Ribonuclease H"/>
    <property type="match status" value="1"/>
</dbReference>
<dbReference type="Gene3D" id="3.30.70.270">
    <property type="match status" value="2"/>
</dbReference>
<keyword evidence="13" id="KW-0238">DNA-binding</keyword>
<dbReference type="SMART" id="SM00343">
    <property type="entry name" value="ZnF_C2HC"/>
    <property type="match status" value="2"/>
</dbReference>
<evidence type="ECO:0000256" key="15">
    <source>
        <dbReference type="PROSITE-ProRule" id="PRU00047"/>
    </source>
</evidence>
<dbReference type="GO" id="GO:0004519">
    <property type="term" value="F:endonuclease activity"/>
    <property type="evidence" value="ECO:0007669"/>
    <property type="project" value="UniProtKB-KW"/>
</dbReference>
<keyword evidence="2" id="KW-0645">Protease</keyword>
<evidence type="ECO:0000259" key="17">
    <source>
        <dbReference type="PROSITE" id="PS50878"/>
    </source>
</evidence>
<evidence type="ECO:0000256" key="12">
    <source>
        <dbReference type="ARBA" id="ARBA00022918"/>
    </source>
</evidence>
<name>A0A0K0ETD5_STRER</name>
<dbReference type="GO" id="GO:0004190">
    <property type="term" value="F:aspartic-type endopeptidase activity"/>
    <property type="evidence" value="ECO:0007669"/>
    <property type="project" value="UniProtKB-KW"/>
</dbReference>
<dbReference type="InterPro" id="IPR012337">
    <property type="entry name" value="RNaseH-like_sf"/>
</dbReference>
<dbReference type="SUPFAM" id="SSF50630">
    <property type="entry name" value="Acid proteases"/>
    <property type="match status" value="1"/>
</dbReference>
<dbReference type="STRING" id="6248.A0A0K0ETD5"/>
<sequence>MDVNGEEMGSRAWERVDRYVAAEGQSIDLFLDLLDTAFSIDRITNDQSKIARLKLSVCRETYAYLKEQLTDEVTSYQEVCNILKRKYSGTIEKEIARSSVRNFKIDFSAENFKNSCQEFYRLNVASGVKDDVKILEDLARRIPKSEHLDDIFDYLNRHMDNFHSFLDAIIQCESMLVRRSEREAMRRRKDSFGDKEGKRRFKGRCDFCKMFGHKEADCRRKNLGSVKSKNVVCYECQEEGHISTNCTNKSTSGNVQKSRKVDTNISESETVGKLLEIMIYVNGRKVNAMLDTGSTVTLLPVKYAKGLVLEPTKLMWMGLSSKDPQECKGVATVVMSNGTDKNVEVKCLVVDDDVIDEVLLGLNFVRKFKRMSYDEGILCLDDWKFQMVKDSLAEEILQVKQISVSDKLMSNEEAIKIIGKSFKEVHSVFSYSGEIGKCDIIATKQEFISADKVPFKEYQFPKSVVSIAEDLIDDLIKKDVIKVDRDAKMLSNIIVVRKKDSSFRPCVDLRMVNKRVIKDSYPIPMLEKLLEFASNAYYYANLDLVSAFFQIELNEQDKNKFGVWFNGNIYTFNRVPMGYTNAPFILQRVVDQVTSGLSCCKWYFDDCIICTNENSMEQHLKNVEMVLRRLFKHNLKISLKKSNLVTQNVKFLGHQLGGKMIKLTDEAINMIDQFPEPVNERQVRRFLGIVGFYRNNIPQLSIVAAPISSKLKKNNFSWDDSCRQSFMEIKRLVKEQSIVYGDDISLPLTIFSDASQLGFGAVIGQKNNQGIFQPILYFSKKRSASIRLKDSTYLEFMSIILCIRKFRNRILGRKVEWFCDNKPLILMIKKGESENAQYNAWLCEISMYDICFYYYPGKKNIMADYLSREVADSLDNEEDNVRCVPVHFVTSEDVRKMQEEIDDEEVSQLVDINGILGIQDEHLGKNVFRIYLPDKHATEYLKQIHERGHFGKAKTLELFNIRFANKNASIICSQICKTCKACQLVNRNHKRLDRERTLMVDMPRKIYGLDLCGPLHQKGERKKYLMVCVDYYSRFLMARSLESCTSSEVINELLIIFQLYGQPVELRTDNAKYVKSEEFERGMNHINVFVSYSTSYEHRGNTLAERYIKVLEDVIIKMMENNDLEGWSKYIGEAVYYINTSVSPELGVSAYELFLGTPPNYPFDIKDKPKVGLVDLDRNLAERKFCQELIRSVVSAHRFFLKLPSLHMEENLVKLKKGQKILVKNMGHRTKVENIYLGPFVVEKVEGSTVWYKKNEKAKNFKNIHITNIKKFHEEDGEFEGEGVKSHQNLKQI</sequence>
<feature type="domain" description="Reverse transcriptase" evidence="17">
    <location>
        <begin position="477"/>
        <end position="656"/>
    </location>
</feature>
<evidence type="ECO:0000256" key="3">
    <source>
        <dbReference type="ARBA" id="ARBA00022679"/>
    </source>
</evidence>
<dbReference type="PROSITE" id="PS50158">
    <property type="entry name" value="ZF_CCHC"/>
    <property type="match status" value="1"/>
</dbReference>
<evidence type="ECO:0000256" key="6">
    <source>
        <dbReference type="ARBA" id="ARBA00022750"/>
    </source>
</evidence>
<evidence type="ECO:0000256" key="1">
    <source>
        <dbReference type="ARBA" id="ARBA00012493"/>
    </source>
</evidence>
<dbReference type="GO" id="GO:0003964">
    <property type="term" value="F:RNA-directed DNA polymerase activity"/>
    <property type="evidence" value="ECO:0007669"/>
    <property type="project" value="UniProtKB-KW"/>
</dbReference>
<keyword evidence="15" id="KW-0479">Metal-binding</keyword>
<dbReference type="PROSITE" id="PS50878">
    <property type="entry name" value="RT_POL"/>
    <property type="match status" value="1"/>
</dbReference>
<dbReference type="GO" id="GO:0015074">
    <property type="term" value="P:DNA integration"/>
    <property type="evidence" value="ECO:0007669"/>
    <property type="project" value="UniProtKB-KW"/>
</dbReference>
<keyword evidence="8" id="KW-0378">Hydrolase</keyword>
<evidence type="ECO:0000256" key="4">
    <source>
        <dbReference type="ARBA" id="ARBA00022695"/>
    </source>
</evidence>
<keyword evidence="6" id="KW-0064">Aspartyl protease</keyword>
<dbReference type="GO" id="GO:0019899">
    <property type="term" value="F:enzyme binding"/>
    <property type="evidence" value="ECO:0007669"/>
    <property type="project" value="UniProtKB-ARBA"/>
</dbReference>
<dbReference type="Pfam" id="PF00098">
    <property type="entry name" value="zf-CCHC"/>
    <property type="match status" value="1"/>
</dbReference>
<evidence type="ECO:0000256" key="7">
    <source>
        <dbReference type="ARBA" id="ARBA00022759"/>
    </source>
</evidence>
<dbReference type="SUPFAM" id="SSF57756">
    <property type="entry name" value="Retrovirus zinc finger-like domains"/>
    <property type="match status" value="1"/>
</dbReference>
<dbReference type="PANTHER" id="PTHR37984">
    <property type="entry name" value="PROTEIN CBG26694"/>
    <property type="match status" value="1"/>
</dbReference>
<feature type="domain" description="Integrase catalytic" evidence="18">
    <location>
        <begin position="999"/>
        <end position="1158"/>
    </location>
</feature>
<keyword evidence="12" id="KW-0695">RNA-directed DNA polymerase</keyword>
<dbReference type="Pfam" id="PF13975">
    <property type="entry name" value="gag-asp_proteas"/>
    <property type="match status" value="1"/>
</dbReference>
<dbReference type="GO" id="GO:0008270">
    <property type="term" value="F:zinc ion binding"/>
    <property type="evidence" value="ECO:0007669"/>
    <property type="project" value="UniProtKB-KW"/>
</dbReference>
<evidence type="ECO:0000256" key="10">
    <source>
        <dbReference type="ARBA" id="ARBA00022884"/>
    </source>
</evidence>
<dbReference type="Gene3D" id="4.10.60.10">
    <property type="entry name" value="Zinc finger, CCHC-type"/>
    <property type="match status" value="1"/>
</dbReference>
<dbReference type="InterPro" id="IPR000477">
    <property type="entry name" value="RT_dom"/>
</dbReference>
<dbReference type="InterPro" id="IPR021109">
    <property type="entry name" value="Peptidase_aspartic_dom_sf"/>
</dbReference>
<dbReference type="GO" id="GO:0006508">
    <property type="term" value="P:proteolysis"/>
    <property type="evidence" value="ECO:0007669"/>
    <property type="project" value="UniProtKB-KW"/>
</dbReference>
<dbReference type="SUPFAM" id="SSF56672">
    <property type="entry name" value="DNA/RNA polymerases"/>
    <property type="match status" value="1"/>
</dbReference>
<keyword evidence="15" id="KW-0863">Zinc-finger</keyword>
<dbReference type="CDD" id="cd01647">
    <property type="entry name" value="RT_LTR"/>
    <property type="match status" value="1"/>
</dbReference>
<organism evidence="19">
    <name type="scientific">Strongyloides stercoralis</name>
    <name type="common">Threadworm</name>
    <dbReference type="NCBI Taxonomy" id="6248"/>
    <lineage>
        <taxon>Eukaryota</taxon>
        <taxon>Metazoa</taxon>
        <taxon>Ecdysozoa</taxon>
        <taxon>Nematoda</taxon>
        <taxon>Chromadorea</taxon>
        <taxon>Rhabditida</taxon>
        <taxon>Tylenchina</taxon>
        <taxon>Panagrolaimomorpha</taxon>
        <taxon>Strongyloidoidea</taxon>
        <taxon>Strongyloididae</taxon>
        <taxon>Strongyloides</taxon>
    </lineage>
</organism>
<dbReference type="InterPro" id="IPR043128">
    <property type="entry name" value="Rev_trsase/Diguanyl_cyclase"/>
</dbReference>
<evidence type="ECO:0000256" key="13">
    <source>
        <dbReference type="ARBA" id="ARBA00023125"/>
    </source>
</evidence>
<evidence type="ECO:0000256" key="8">
    <source>
        <dbReference type="ARBA" id="ARBA00022801"/>
    </source>
</evidence>
<dbReference type="GO" id="GO:0003677">
    <property type="term" value="F:DNA binding"/>
    <property type="evidence" value="ECO:0007669"/>
    <property type="project" value="UniProtKB-KW"/>
</dbReference>
<keyword evidence="9" id="KW-0460">Magnesium</keyword>
<dbReference type="InterPro" id="IPR043502">
    <property type="entry name" value="DNA/RNA_pol_sf"/>
</dbReference>
<keyword evidence="14" id="KW-0511">Multifunctional enzyme</keyword>
<dbReference type="Gene3D" id="3.10.10.10">
    <property type="entry name" value="HIV Type 1 Reverse Transcriptase, subunit A, domain 1"/>
    <property type="match status" value="1"/>
</dbReference>
<accession>A0A0K0ETD5</accession>
<dbReference type="InterPro" id="IPR050951">
    <property type="entry name" value="Retrovirus_Pol_polyprotein"/>
</dbReference>
<dbReference type="InterPro" id="IPR001969">
    <property type="entry name" value="Aspartic_peptidase_AS"/>
</dbReference>
<dbReference type="InterPro" id="IPR041588">
    <property type="entry name" value="Integrase_H2C2"/>
</dbReference>
<dbReference type="InterPro" id="IPR036875">
    <property type="entry name" value="Znf_CCHC_sf"/>
</dbReference>
<dbReference type="InterPro" id="IPR001878">
    <property type="entry name" value="Znf_CCHC"/>
</dbReference>
<keyword evidence="15" id="KW-0862">Zinc</keyword>
<dbReference type="GO" id="GO:0042575">
    <property type="term" value="C:DNA polymerase complex"/>
    <property type="evidence" value="ECO:0007669"/>
    <property type="project" value="UniProtKB-ARBA"/>
</dbReference>
<dbReference type="FunFam" id="3.30.70.270:FF:000020">
    <property type="entry name" value="Transposon Tf2-6 polyprotein-like Protein"/>
    <property type="match status" value="1"/>
</dbReference>
<dbReference type="CDD" id="cd09274">
    <property type="entry name" value="RNase_HI_RT_Ty3"/>
    <property type="match status" value="1"/>
</dbReference>
<keyword evidence="3" id="KW-0808">Transferase</keyword>
<evidence type="ECO:0000256" key="2">
    <source>
        <dbReference type="ARBA" id="ARBA00022670"/>
    </source>
</evidence>
<keyword evidence="5" id="KW-0540">Nuclease</keyword>
<evidence type="ECO:0000256" key="11">
    <source>
        <dbReference type="ARBA" id="ARBA00022908"/>
    </source>
</evidence>
<dbReference type="Pfam" id="PF00665">
    <property type="entry name" value="rve"/>
    <property type="match status" value="1"/>
</dbReference>
<evidence type="ECO:0000256" key="14">
    <source>
        <dbReference type="ARBA" id="ARBA00023268"/>
    </source>
</evidence>